<sequence length="500" mass="57717">MIYDWNMAKTGGKPIGIFRENIGWNLFAEYFPLKLVKTAELDPERNYIIGSHPHGVLPIGACATFLTESTGFSKQFTGLTANLLTLNGQFWFPLRREFGFVIGGAESSRTSLKWNLRNPGKRRAIPLYHFGMNYLIKQLRMMNKDKPVTSVLGAAIRMDRVENPTDLEVDLLHEKYCNALVDLFEKNKALYNLRRQNRLQLLAERSLMMRLEHESEKRLLAKRHDEELEELKKAHAIQLLEYCKELNDEETYELLRFKSEQDQQLLTRERELIDSTASIAHPLQPSSSADILSTSDTHQYAIVDTDRQYTEDSADNGDETMEEDQEGMTWSEDEQEDSDEDLEVEDEEDARRRWEQANGYPILAQDEEADDDEMQGIEVEDVEEAQTDEEDLEDEVEEEERQEKSSAYFAASRERIKRLRDENEQSARLNPRFSRECPICTVPALQRAFFGCGHVFCLACAEETDLVADLQNVSTTCPICRFEGGFGKLYEETIEENEPL</sequence>
<evidence type="ECO:0000256" key="14">
    <source>
        <dbReference type="RuleBase" id="RU367023"/>
    </source>
</evidence>
<dbReference type="EnsemblMetazoa" id="PPA39401.1">
    <property type="protein sequence ID" value="PPA39401.1"/>
    <property type="gene ID" value="WBGene00277770"/>
</dbReference>
<evidence type="ECO:0000256" key="2">
    <source>
        <dbReference type="ARBA" id="ARBA00005420"/>
    </source>
</evidence>
<keyword evidence="11" id="KW-0443">Lipid metabolism</keyword>
<dbReference type="Gene3D" id="3.30.40.10">
    <property type="entry name" value="Zinc/RING finger domain, C3HC4 (zinc finger)"/>
    <property type="match status" value="1"/>
</dbReference>
<evidence type="ECO:0000256" key="7">
    <source>
        <dbReference type="ARBA" id="ARBA00022771"/>
    </source>
</evidence>
<dbReference type="InterPro" id="IPR013083">
    <property type="entry name" value="Znf_RING/FYVE/PHD"/>
</dbReference>
<feature type="compositionally biased region" description="Acidic residues" evidence="15">
    <location>
        <begin position="312"/>
        <end position="348"/>
    </location>
</feature>
<dbReference type="GO" id="GO:0008270">
    <property type="term" value="F:zinc ion binding"/>
    <property type="evidence" value="ECO:0007669"/>
    <property type="project" value="UniProtKB-KW"/>
</dbReference>
<comment type="subcellular location">
    <subcellularLocation>
        <location evidence="1 14">Endoplasmic reticulum membrane</location>
        <topology evidence="1 14">Multi-pass membrane protein</topology>
    </subcellularLocation>
</comment>
<dbReference type="PROSITE" id="PS50089">
    <property type="entry name" value="ZF_RING_2"/>
    <property type="match status" value="1"/>
</dbReference>
<keyword evidence="17" id="KW-1185">Reference proteome</keyword>
<dbReference type="GO" id="GO:0005789">
    <property type="term" value="C:endoplasmic reticulum membrane"/>
    <property type="evidence" value="ECO:0000318"/>
    <property type="project" value="GO_Central"/>
</dbReference>
<dbReference type="Pfam" id="PF03982">
    <property type="entry name" value="DAGAT"/>
    <property type="match status" value="2"/>
</dbReference>
<feature type="region of interest" description="Disordered" evidence="15">
    <location>
        <begin position="302"/>
        <end position="407"/>
    </location>
</feature>
<evidence type="ECO:0000256" key="8">
    <source>
        <dbReference type="ARBA" id="ARBA00022824"/>
    </source>
</evidence>
<evidence type="ECO:0000256" key="4">
    <source>
        <dbReference type="ARBA" id="ARBA00022679"/>
    </source>
</evidence>
<reference evidence="16" key="2">
    <citation type="submission" date="2022-06" db="UniProtKB">
        <authorList>
            <consortium name="EnsemblMetazoa"/>
        </authorList>
    </citation>
    <scope>IDENTIFICATION</scope>
    <source>
        <strain evidence="16">PS312</strain>
    </source>
</reference>
<evidence type="ECO:0000256" key="6">
    <source>
        <dbReference type="ARBA" id="ARBA00022723"/>
    </source>
</evidence>
<accession>A0A8R1YX80</accession>
<keyword evidence="10" id="KW-1133">Transmembrane helix</keyword>
<dbReference type="CDD" id="cd16449">
    <property type="entry name" value="RING-HC"/>
    <property type="match status" value="1"/>
</dbReference>
<evidence type="ECO:0000313" key="16">
    <source>
        <dbReference type="EnsemblMetazoa" id="PPA39401.1"/>
    </source>
</evidence>
<organism evidence="16 17">
    <name type="scientific">Pristionchus pacificus</name>
    <name type="common">Parasitic nematode worm</name>
    <dbReference type="NCBI Taxonomy" id="54126"/>
    <lineage>
        <taxon>Eukaryota</taxon>
        <taxon>Metazoa</taxon>
        <taxon>Ecdysozoa</taxon>
        <taxon>Nematoda</taxon>
        <taxon>Chromadorea</taxon>
        <taxon>Rhabditida</taxon>
        <taxon>Rhabditina</taxon>
        <taxon>Diplogasteromorpha</taxon>
        <taxon>Diplogasteroidea</taxon>
        <taxon>Neodiplogasteridae</taxon>
        <taxon>Pristionchus</taxon>
    </lineage>
</organism>
<reference evidence="17" key="1">
    <citation type="journal article" date="2008" name="Nat. Genet.">
        <title>The Pristionchus pacificus genome provides a unique perspective on nematode lifestyle and parasitism.</title>
        <authorList>
            <person name="Dieterich C."/>
            <person name="Clifton S.W."/>
            <person name="Schuster L.N."/>
            <person name="Chinwalla A."/>
            <person name="Delehaunty K."/>
            <person name="Dinkelacker I."/>
            <person name="Fulton L."/>
            <person name="Fulton R."/>
            <person name="Godfrey J."/>
            <person name="Minx P."/>
            <person name="Mitreva M."/>
            <person name="Roeseler W."/>
            <person name="Tian H."/>
            <person name="Witte H."/>
            <person name="Yang S.P."/>
            <person name="Wilson R.K."/>
            <person name="Sommer R.J."/>
        </authorList>
    </citation>
    <scope>NUCLEOTIDE SEQUENCE [LARGE SCALE GENOMIC DNA]</scope>
    <source>
        <strain evidence="17">PS312</strain>
    </source>
</reference>
<keyword evidence="9" id="KW-0862">Zinc</keyword>
<dbReference type="Proteomes" id="UP000005239">
    <property type="component" value="Unassembled WGS sequence"/>
</dbReference>
<dbReference type="PROSITE" id="PS00518">
    <property type="entry name" value="ZF_RING_1"/>
    <property type="match status" value="1"/>
</dbReference>
<dbReference type="AlphaFoldDB" id="A0A2A6CC99"/>
<evidence type="ECO:0000256" key="5">
    <source>
        <dbReference type="ARBA" id="ARBA00022692"/>
    </source>
</evidence>
<keyword evidence="6" id="KW-0479">Metal-binding</keyword>
<dbReference type="GO" id="GO:0019432">
    <property type="term" value="P:triglyceride biosynthetic process"/>
    <property type="evidence" value="ECO:0000318"/>
    <property type="project" value="GO_Central"/>
</dbReference>
<gene>
    <name evidence="16" type="primary">WBGene00277770</name>
</gene>
<protein>
    <recommendedName>
        <fullName evidence="14">Acyltransferase</fullName>
        <ecNumber evidence="14">2.3.1.-</ecNumber>
    </recommendedName>
</protein>
<evidence type="ECO:0000256" key="1">
    <source>
        <dbReference type="ARBA" id="ARBA00004477"/>
    </source>
</evidence>
<comment type="similarity">
    <text evidence="2 14">Belongs to the diacylglycerol acyltransferase family.</text>
</comment>
<dbReference type="InterPro" id="IPR001841">
    <property type="entry name" value="Znf_RING"/>
</dbReference>
<name>A0A2A6CC99_PRIPA</name>
<keyword evidence="13" id="KW-0012">Acyltransferase</keyword>
<keyword evidence="7" id="KW-0863">Zinc-finger</keyword>
<dbReference type="GO" id="GO:0004144">
    <property type="term" value="F:diacylglycerol O-acyltransferase activity"/>
    <property type="evidence" value="ECO:0000318"/>
    <property type="project" value="GO_Central"/>
</dbReference>
<dbReference type="InterPro" id="IPR017907">
    <property type="entry name" value="Znf_RING_CS"/>
</dbReference>
<keyword evidence="3" id="KW-0444">Lipid biosynthesis</keyword>
<evidence type="ECO:0000313" key="17">
    <source>
        <dbReference type="Proteomes" id="UP000005239"/>
    </source>
</evidence>
<keyword evidence="12" id="KW-0472">Membrane</keyword>
<evidence type="ECO:0000256" key="3">
    <source>
        <dbReference type="ARBA" id="ARBA00022516"/>
    </source>
</evidence>
<evidence type="ECO:0000256" key="13">
    <source>
        <dbReference type="ARBA" id="ARBA00023315"/>
    </source>
</evidence>
<dbReference type="PANTHER" id="PTHR12317:SF71">
    <property type="entry name" value="ACYLTRANSFERASE"/>
    <property type="match status" value="1"/>
</dbReference>
<feature type="compositionally biased region" description="Acidic residues" evidence="15">
    <location>
        <begin position="365"/>
        <end position="400"/>
    </location>
</feature>
<dbReference type="EC" id="2.3.1.-" evidence="14"/>
<keyword evidence="4 14" id="KW-0808">Transferase</keyword>
<dbReference type="SMART" id="SM00184">
    <property type="entry name" value="RING"/>
    <property type="match status" value="1"/>
</dbReference>
<dbReference type="InterPro" id="IPR007130">
    <property type="entry name" value="DAGAT"/>
</dbReference>
<accession>A0A2A6CC99</accession>
<dbReference type="PANTHER" id="PTHR12317">
    <property type="entry name" value="DIACYLGLYCEROL O-ACYLTRANSFERASE"/>
    <property type="match status" value="1"/>
</dbReference>
<dbReference type="SUPFAM" id="SSF57850">
    <property type="entry name" value="RING/U-box"/>
    <property type="match status" value="1"/>
</dbReference>
<evidence type="ECO:0000256" key="11">
    <source>
        <dbReference type="ARBA" id="ARBA00023098"/>
    </source>
</evidence>
<dbReference type="OrthoDB" id="264532at2759"/>
<keyword evidence="8 14" id="KW-0256">Endoplasmic reticulum</keyword>
<evidence type="ECO:0000256" key="9">
    <source>
        <dbReference type="ARBA" id="ARBA00022833"/>
    </source>
</evidence>
<evidence type="ECO:0000256" key="10">
    <source>
        <dbReference type="ARBA" id="ARBA00022989"/>
    </source>
</evidence>
<keyword evidence="5" id="KW-0812">Transmembrane</keyword>
<evidence type="ECO:0000256" key="15">
    <source>
        <dbReference type="SAM" id="MobiDB-lite"/>
    </source>
</evidence>
<evidence type="ECO:0000256" key="12">
    <source>
        <dbReference type="ARBA" id="ARBA00023136"/>
    </source>
</evidence>
<proteinExistence type="inferred from homology"/>